<dbReference type="AlphaFoldDB" id="A0A8J4YJB9"/>
<feature type="region of interest" description="Disordered" evidence="1">
    <location>
        <begin position="142"/>
        <end position="201"/>
    </location>
</feature>
<name>A0A8J4YJB9_CHIOP</name>
<evidence type="ECO:0000256" key="1">
    <source>
        <dbReference type="SAM" id="MobiDB-lite"/>
    </source>
</evidence>
<feature type="compositionally biased region" description="Basic and acidic residues" evidence="1">
    <location>
        <begin position="320"/>
        <end position="329"/>
    </location>
</feature>
<feature type="compositionally biased region" description="Pro residues" evidence="1">
    <location>
        <begin position="283"/>
        <end position="295"/>
    </location>
</feature>
<evidence type="ECO:0000313" key="2">
    <source>
        <dbReference type="EMBL" id="KAG0722525.1"/>
    </source>
</evidence>
<comment type="caution">
    <text evidence="2">The sequence shown here is derived from an EMBL/GenBank/DDBJ whole genome shotgun (WGS) entry which is preliminary data.</text>
</comment>
<accession>A0A8J4YJB9</accession>
<gene>
    <name evidence="2" type="ORF">GWK47_044338</name>
</gene>
<sequence length="392" mass="41277">MPQQEKSDGVRDRKNERSGFGCCVAFPRLESFSEKVRGVKFFRGPRKRRVNPNPLSYVPCGGRLGTLNPPSWVHTPEVAPSGPPRPVADKGKNPPKGGVPGGGRRRCPACGEFEVKVGGSARGFSATFGALVSARRGHFGACVRPPPPKGPGLVPNPLIRNSPLPPGGSDRLGDGDGGSPARGDQLLTPSRHVSLHSSGGHWGPQVSGAGAYCLGGLGPLFPTLSSRLHPRQSHVFPGGHAHSWEPSPVRGFPGEMSPTKRVHLHSPRRAAKSTIAQGMQGPSPGPSHLPAPLSPPSVCGWKPQTPHKTHFAPGNATSRTCRENVDRAPGKGSWSTLGALCLPWAHAATEMRGPPHQSPPTAPTQSPPASKSTSFPPSTFFDEVKTTVGRRC</sequence>
<evidence type="ECO:0000313" key="3">
    <source>
        <dbReference type="Proteomes" id="UP000770661"/>
    </source>
</evidence>
<proteinExistence type="predicted"/>
<feature type="region of interest" description="Disordered" evidence="1">
    <location>
        <begin position="350"/>
        <end position="392"/>
    </location>
</feature>
<dbReference type="Proteomes" id="UP000770661">
    <property type="component" value="Unassembled WGS sequence"/>
</dbReference>
<feature type="region of interest" description="Disordered" evidence="1">
    <location>
        <begin position="275"/>
        <end position="333"/>
    </location>
</feature>
<protein>
    <submittedName>
        <fullName evidence="2">Uncharacterized protein</fullName>
    </submittedName>
</protein>
<organism evidence="2 3">
    <name type="scientific">Chionoecetes opilio</name>
    <name type="common">Atlantic snow crab</name>
    <name type="synonym">Cancer opilio</name>
    <dbReference type="NCBI Taxonomy" id="41210"/>
    <lineage>
        <taxon>Eukaryota</taxon>
        <taxon>Metazoa</taxon>
        <taxon>Ecdysozoa</taxon>
        <taxon>Arthropoda</taxon>
        <taxon>Crustacea</taxon>
        <taxon>Multicrustacea</taxon>
        <taxon>Malacostraca</taxon>
        <taxon>Eumalacostraca</taxon>
        <taxon>Eucarida</taxon>
        <taxon>Decapoda</taxon>
        <taxon>Pleocyemata</taxon>
        <taxon>Brachyura</taxon>
        <taxon>Eubrachyura</taxon>
        <taxon>Majoidea</taxon>
        <taxon>Majidae</taxon>
        <taxon>Chionoecetes</taxon>
    </lineage>
</organism>
<feature type="compositionally biased region" description="Pro residues" evidence="1">
    <location>
        <begin position="356"/>
        <end position="366"/>
    </location>
</feature>
<reference evidence="2" key="1">
    <citation type="submission" date="2020-07" db="EMBL/GenBank/DDBJ databases">
        <title>The High-quality genome of the commercially important snow crab, Chionoecetes opilio.</title>
        <authorList>
            <person name="Jeong J.-H."/>
            <person name="Ryu S."/>
        </authorList>
    </citation>
    <scope>NUCLEOTIDE SEQUENCE</scope>
    <source>
        <strain evidence="2">MADBK_172401_WGS</strain>
        <tissue evidence="2">Digestive gland</tissue>
    </source>
</reference>
<keyword evidence="3" id="KW-1185">Reference proteome</keyword>
<feature type="region of interest" description="Disordered" evidence="1">
    <location>
        <begin position="69"/>
        <end position="105"/>
    </location>
</feature>
<dbReference type="OrthoDB" id="6434442at2759"/>
<feature type="compositionally biased region" description="Low complexity" evidence="1">
    <location>
        <begin position="367"/>
        <end position="381"/>
    </location>
</feature>
<dbReference type="EMBL" id="JACEEZ010009426">
    <property type="protein sequence ID" value="KAG0722525.1"/>
    <property type="molecule type" value="Genomic_DNA"/>
</dbReference>